<evidence type="ECO:0008006" key="3">
    <source>
        <dbReference type="Google" id="ProtNLM"/>
    </source>
</evidence>
<protein>
    <recommendedName>
        <fullName evidence="3">Transmembrane protein</fullName>
    </recommendedName>
</protein>
<comment type="caution">
    <text evidence="1">The sequence shown here is derived from an EMBL/GenBank/DDBJ whole genome shotgun (WGS) entry which is preliminary data.</text>
</comment>
<evidence type="ECO:0000313" key="2">
    <source>
        <dbReference type="Proteomes" id="UP001157418"/>
    </source>
</evidence>
<sequence length="98" mass="11346">MGVKLGFQMEMEEKKADHLFHFFQVRVRKNTIMVVRRRRVMMISNGDGGDNDCCDDGRERKRRYVVVVASSFMVAGDFMNGVNNKQNLTRPIITFDAL</sequence>
<organism evidence="1 2">
    <name type="scientific">Lactuca virosa</name>
    <dbReference type="NCBI Taxonomy" id="75947"/>
    <lineage>
        <taxon>Eukaryota</taxon>
        <taxon>Viridiplantae</taxon>
        <taxon>Streptophyta</taxon>
        <taxon>Embryophyta</taxon>
        <taxon>Tracheophyta</taxon>
        <taxon>Spermatophyta</taxon>
        <taxon>Magnoliopsida</taxon>
        <taxon>eudicotyledons</taxon>
        <taxon>Gunneridae</taxon>
        <taxon>Pentapetalae</taxon>
        <taxon>asterids</taxon>
        <taxon>campanulids</taxon>
        <taxon>Asterales</taxon>
        <taxon>Asteraceae</taxon>
        <taxon>Cichorioideae</taxon>
        <taxon>Cichorieae</taxon>
        <taxon>Lactucinae</taxon>
        <taxon>Lactuca</taxon>
    </lineage>
</organism>
<reference evidence="1 2" key="1">
    <citation type="submission" date="2022-01" db="EMBL/GenBank/DDBJ databases">
        <authorList>
            <person name="Xiong W."/>
            <person name="Schranz E."/>
        </authorList>
    </citation>
    <scope>NUCLEOTIDE SEQUENCE [LARGE SCALE GENOMIC DNA]</scope>
</reference>
<accession>A0AAU9LH34</accession>
<dbReference type="Proteomes" id="UP001157418">
    <property type="component" value="Unassembled WGS sequence"/>
</dbReference>
<keyword evidence="2" id="KW-1185">Reference proteome</keyword>
<gene>
    <name evidence="1" type="ORF">LVIROSA_LOCUS2767</name>
</gene>
<name>A0AAU9LH34_9ASTR</name>
<dbReference type="AlphaFoldDB" id="A0AAU9LH34"/>
<evidence type="ECO:0000313" key="1">
    <source>
        <dbReference type="EMBL" id="CAH1414879.1"/>
    </source>
</evidence>
<dbReference type="EMBL" id="CAKMRJ010000001">
    <property type="protein sequence ID" value="CAH1414879.1"/>
    <property type="molecule type" value="Genomic_DNA"/>
</dbReference>
<proteinExistence type="predicted"/>